<dbReference type="AlphaFoldDB" id="A0A2H5XFF6"/>
<evidence type="ECO:0000256" key="4">
    <source>
        <dbReference type="ARBA" id="ARBA00023116"/>
    </source>
</evidence>
<keyword evidence="3 6" id="KW-0560">Oxidoreductase</keyword>
<evidence type="ECO:0000313" key="9">
    <source>
        <dbReference type="Proteomes" id="UP000236173"/>
    </source>
</evidence>
<dbReference type="PRINTS" id="PR01183">
    <property type="entry name" value="RIBORDTASEM1"/>
</dbReference>
<dbReference type="SUPFAM" id="SSF51998">
    <property type="entry name" value="PFL-like glycyl radical enzymes"/>
    <property type="match status" value="1"/>
</dbReference>
<dbReference type="InterPro" id="IPR000788">
    <property type="entry name" value="RNR_lg_C"/>
</dbReference>
<dbReference type="Pfam" id="PF02867">
    <property type="entry name" value="Ribonuc_red_lgC"/>
    <property type="match status" value="1"/>
</dbReference>
<dbReference type="GO" id="GO:0005971">
    <property type="term" value="C:ribonucleoside-diphosphate reductase complex"/>
    <property type="evidence" value="ECO:0007669"/>
    <property type="project" value="TreeGrafter"/>
</dbReference>
<dbReference type="UniPathway" id="UPA00326"/>
<comment type="caution">
    <text evidence="8">The sequence shown here is derived from an EMBL/GenBank/DDBJ whole genome shotgun (WGS) entry which is preliminary data.</text>
</comment>
<evidence type="ECO:0000259" key="7">
    <source>
        <dbReference type="PROSITE" id="PS00089"/>
    </source>
</evidence>
<dbReference type="Proteomes" id="UP000236173">
    <property type="component" value="Unassembled WGS sequence"/>
</dbReference>
<comment type="function">
    <text evidence="6">Catalyzes the reduction of ribonucleotides to deoxyribonucleotides. May function to provide a pool of deoxyribonucleotide precursors for DNA repair during oxygen limitation and/or for immediate growth after restoration of oxygen.</text>
</comment>
<keyword evidence="6" id="KW-0846">Cobalamin</keyword>
<dbReference type="GO" id="GO:0071897">
    <property type="term" value="P:DNA biosynthetic process"/>
    <property type="evidence" value="ECO:0007669"/>
    <property type="project" value="UniProtKB-KW"/>
</dbReference>
<feature type="domain" description="Ribonucleotide reductase large subunit" evidence="7">
    <location>
        <begin position="588"/>
        <end position="609"/>
    </location>
</feature>
<dbReference type="PANTHER" id="PTHR11573:SF6">
    <property type="entry name" value="RIBONUCLEOSIDE-DIPHOSPHATE REDUCTASE LARGE SUBUNIT"/>
    <property type="match status" value="1"/>
</dbReference>
<keyword evidence="6" id="KW-0170">Cobalt</keyword>
<dbReference type="GO" id="GO:0031419">
    <property type="term" value="F:cobalamin binding"/>
    <property type="evidence" value="ECO:0007669"/>
    <property type="project" value="UniProtKB-KW"/>
</dbReference>
<comment type="similarity">
    <text evidence="6">Belongs to the ribonucleoside diphosphate reductase class-2 family.</text>
</comment>
<protein>
    <recommendedName>
        <fullName evidence="6">Vitamin B12-dependent ribonucleotide reductase</fullName>
        <ecNumber evidence="6">1.17.4.1</ecNumber>
    </recommendedName>
</protein>
<dbReference type="SUPFAM" id="SSF48168">
    <property type="entry name" value="R1 subunit of ribonucleotide reductase, N-terminal domain"/>
    <property type="match status" value="1"/>
</dbReference>
<sequence length="792" mass="89783">MMVALESVVQRADELLQRATLPEPMRRQLLDDAMSFCSAAMSDDELIATLLMAAVQNIAFDPDYERAAARLMLLQIFREATGAFAIDYATYFPRYIRDGVERGVLHPDLLRFDLDRLACAIVPERDHLLPYIGLYTLYDRYLVRDVETQQVLEAPQALWMRVAMGLALNESDRNEWALRFYEMMSTLRYLPSTPTLFNSGTPHHQLASCYLYDVHDSLDHILESAYEFGMLAKYAGGIGTAVTKIRAVGSPVRGVNGKSGGLIPFLHMYDALIKSISQGGRRRGTMCVYLEPWHLEIEAFLDLKRNSGDPYLRTPSLNTALFIPDEFLRRVEANDDWYLFDPLYVPDLTEVYGREFSEHYRIYIAKAEAGELPQRAWRKVKARELFLKILASLMETGHPWLTFKDATNARSMLKGIGIIHSLNLCTEVALPTNRDEIAVCNLGSVNLAQHLNEDGSIDWDRLAETVKVAMRALDNVIDLNLYPSEKAKRSNLQNRPVGLGIMGFAEVLARKGVSYNEPEAAELADQIAEFVSYHAILTSHELAKERGVFPRFAQSEWAKGRVPIDTLDDLERERGEPVAVDRTMRLDWAMVREKVKQGMRNGTVMAIAPTATIALIAGTSPSLDPYFSNLFSRQTLSGKFVEFNPVLVAELKRLGLWERVREQLIAARGDLQELDDVPEDLKRRFPTAFQVSPEAYLRVAAKVQKWVDMAISRNLFHNTRRPADVAEVYLQAWRMGLKSTYYCFVNPRMQVEQSTVRVNKALQRPKWVVQTEAEVARDGAVCSLDGECESCQ</sequence>
<dbReference type="Pfam" id="PF00317">
    <property type="entry name" value="Ribonuc_red_lgN"/>
    <property type="match status" value="1"/>
</dbReference>
<comment type="cofactor">
    <cofactor evidence="6">
        <name>adenosylcob(III)alamin</name>
        <dbReference type="ChEBI" id="CHEBI:18408"/>
    </cofactor>
</comment>
<dbReference type="NCBIfam" id="TIGR02506">
    <property type="entry name" value="NrdE_NrdA"/>
    <property type="match status" value="1"/>
</dbReference>
<keyword evidence="6" id="KW-0547">Nucleotide-binding</keyword>
<evidence type="ECO:0000256" key="2">
    <source>
        <dbReference type="ARBA" id="ARBA00022634"/>
    </source>
</evidence>
<keyword evidence="2 6" id="KW-0237">DNA synthesis</keyword>
<dbReference type="CDD" id="cd01679">
    <property type="entry name" value="RNR_I"/>
    <property type="match status" value="1"/>
</dbReference>
<dbReference type="NCBIfam" id="TIGR02504">
    <property type="entry name" value="NrdJ_Z"/>
    <property type="match status" value="1"/>
</dbReference>
<keyword evidence="4" id="KW-0215">Deoxyribonucleotide synthesis</keyword>
<evidence type="ECO:0000256" key="6">
    <source>
        <dbReference type="RuleBase" id="RU364064"/>
    </source>
</evidence>
<dbReference type="PROSITE" id="PS00089">
    <property type="entry name" value="RIBORED_LARGE"/>
    <property type="match status" value="1"/>
</dbReference>
<dbReference type="InterPro" id="IPR013509">
    <property type="entry name" value="RNR_lsu_N"/>
</dbReference>
<dbReference type="InterPro" id="IPR008926">
    <property type="entry name" value="RNR_R1-su_N"/>
</dbReference>
<reference evidence="9" key="1">
    <citation type="submission" date="2017-09" db="EMBL/GenBank/DDBJ databases">
        <title>Metaegenomics of thermophilic ammonia-oxidizing enrichment culture.</title>
        <authorList>
            <person name="Kato S."/>
            <person name="Suzuki K."/>
        </authorList>
    </citation>
    <scope>NUCLEOTIDE SEQUENCE [LARGE SCALE GENOMIC DNA]</scope>
</reference>
<dbReference type="EC" id="1.17.4.1" evidence="6"/>
<gene>
    <name evidence="8" type="primary">nrdZ_2</name>
    <name evidence="8" type="ORF">HRbin17_02437</name>
</gene>
<dbReference type="Gene3D" id="3.20.70.20">
    <property type="match status" value="1"/>
</dbReference>
<dbReference type="GO" id="GO:0005524">
    <property type="term" value="F:ATP binding"/>
    <property type="evidence" value="ECO:0007669"/>
    <property type="project" value="InterPro"/>
</dbReference>
<evidence type="ECO:0000256" key="5">
    <source>
        <dbReference type="ARBA" id="ARBA00047754"/>
    </source>
</evidence>
<evidence type="ECO:0000256" key="1">
    <source>
        <dbReference type="ARBA" id="ARBA00010406"/>
    </source>
</evidence>
<dbReference type="InterPro" id="IPR013344">
    <property type="entry name" value="RNR_NrdJ/NrdZ"/>
</dbReference>
<organism evidence="8 9">
    <name type="scientific">Candidatus Fervidibacter japonicus</name>
    <dbReference type="NCBI Taxonomy" id="2035412"/>
    <lineage>
        <taxon>Bacteria</taxon>
        <taxon>Candidatus Fervidibacterota</taxon>
        <taxon>Candidatus Fervidibacter</taxon>
    </lineage>
</organism>
<evidence type="ECO:0000256" key="3">
    <source>
        <dbReference type="ARBA" id="ARBA00023002"/>
    </source>
</evidence>
<dbReference type="InterPro" id="IPR039718">
    <property type="entry name" value="Rrm1"/>
</dbReference>
<name>A0A2H5XFF6_9BACT</name>
<dbReference type="PANTHER" id="PTHR11573">
    <property type="entry name" value="RIBONUCLEOSIDE-DIPHOSPHATE REDUCTASE LARGE CHAIN"/>
    <property type="match status" value="1"/>
</dbReference>
<comment type="similarity">
    <text evidence="1">Belongs to the ribonucleoside diphosphate reductase large chain family.</text>
</comment>
<dbReference type="GO" id="GO:0004748">
    <property type="term" value="F:ribonucleoside-diphosphate reductase activity, thioredoxin disulfide as acceptor"/>
    <property type="evidence" value="ECO:0007669"/>
    <property type="project" value="UniProtKB-EC"/>
</dbReference>
<evidence type="ECO:0000313" key="8">
    <source>
        <dbReference type="EMBL" id="GBC99905.1"/>
    </source>
</evidence>
<dbReference type="GO" id="GO:0009263">
    <property type="term" value="P:deoxyribonucleotide biosynthetic process"/>
    <property type="evidence" value="ECO:0007669"/>
    <property type="project" value="UniProtKB-KW"/>
</dbReference>
<accession>A0A2H5XFF6</accession>
<comment type="catalytic activity">
    <reaction evidence="5 6">
        <text>a 2'-deoxyribonucleoside 5'-diphosphate + [thioredoxin]-disulfide + H2O = a ribonucleoside 5'-diphosphate + [thioredoxin]-dithiol</text>
        <dbReference type="Rhea" id="RHEA:23252"/>
        <dbReference type="Rhea" id="RHEA-COMP:10698"/>
        <dbReference type="Rhea" id="RHEA-COMP:10700"/>
        <dbReference type="ChEBI" id="CHEBI:15377"/>
        <dbReference type="ChEBI" id="CHEBI:29950"/>
        <dbReference type="ChEBI" id="CHEBI:50058"/>
        <dbReference type="ChEBI" id="CHEBI:57930"/>
        <dbReference type="ChEBI" id="CHEBI:73316"/>
        <dbReference type="EC" id="1.17.4.1"/>
    </reaction>
</comment>
<dbReference type="EMBL" id="BEHT01000042">
    <property type="protein sequence ID" value="GBC99905.1"/>
    <property type="molecule type" value="Genomic_DNA"/>
</dbReference>
<proteinExistence type="inferred from homology"/>
<dbReference type="InterPro" id="IPR013346">
    <property type="entry name" value="NrdE_NrdA_C"/>
</dbReference>